<comment type="caution">
    <text evidence="1">The sequence shown here is derived from an EMBL/GenBank/DDBJ whole genome shotgun (WGS) entry which is preliminary data.</text>
</comment>
<reference evidence="1 2" key="1">
    <citation type="submission" date="2021-04" db="EMBL/GenBank/DDBJ databases">
        <authorList>
            <person name="Pira H."/>
            <person name="Risdian C."/>
            <person name="Wink J."/>
        </authorList>
    </citation>
    <scope>NUCLEOTIDE SEQUENCE [LARGE SCALE GENOMIC DNA]</scope>
    <source>
        <strain evidence="1 2">WH53</strain>
    </source>
</reference>
<evidence type="ECO:0000313" key="1">
    <source>
        <dbReference type="EMBL" id="MBU2712784.1"/>
    </source>
</evidence>
<dbReference type="Gene3D" id="1.10.3210.10">
    <property type="entry name" value="Hypothetical protein af1432"/>
    <property type="match status" value="1"/>
</dbReference>
<dbReference type="SUPFAM" id="SSF109604">
    <property type="entry name" value="HD-domain/PDEase-like"/>
    <property type="match status" value="1"/>
</dbReference>
<accession>A0ABS5ZFJ4</accession>
<dbReference type="EMBL" id="JAGSOY010000048">
    <property type="protein sequence ID" value="MBU2712784.1"/>
    <property type="molecule type" value="Genomic_DNA"/>
</dbReference>
<dbReference type="Proteomes" id="UP000690515">
    <property type="component" value="Unassembled WGS sequence"/>
</dbReference>
<gene>
    <name evidence="1" type="ORF">KCG35_17080</name>
</gene>
<evidence type="ECO:0000313" key="2">
    <source>
        <dbReference type="Proteomes" id="UP000690515"/>
    </source>
</evidence>
<proteinExistence type="predicted"/>
<keyword evidence="2" id="KW-1185">Reference proteome</keyword>
<name>A0ABS5ZFJ4_9GAMM</name>
<dbReference type="RefSeq" id="WP_215821010.1">
    <property type="nucleotide sequence ID" value="NZ_JAGSOY010000048.1"/>
</dbReference>
<sequence length="122" mass="14165">MIFINLLTIYHEAYDESVDDITEFEETHFQTNHCIVGYYVAKAWQLNNDIADKSTYFKSNDQDDLICLLKMAEHICKLYEGIGGQTTDHEWERNKAMILAHMGLSDLDFDDLQESTHDQLGL</sequence>
<protein>
    <submittedName>
        <fullName evidence="1">Uncharacterized protein</fullName>
    </submittedName>
</protein>
<organism evidence="1 2">
    <name type="scientific">Zooshikella harenae</name>
    <dbReference type="NCBI Taxonomy" id="2827238"/>
    <lineage>
        <taxon>Bacteria</taxon>
        <taxon>Pseudomonadati</taxon>
        <taxon>Pseudomonadota</taxon>
        <taxon>Gammaproteobacteria</taxon>
        <taxon>Oceanospirillales</taxon>
        <taxon>Zooshikellaceae</taxon>
        <taxon>Zooshikella</taxon>
    </lineage>
</organism>